<organism evidence="6 7">
    <name type="scientific">Stylosanthes scabra</name>
    <dbReference type="NCBI Taxonomy" id="79078"/>
    <lineage>
        <taxon>Eukaryota</taxon>
        <taxon>Viridiplantae</taxon>
        <taxon>Streptophyta</taxon>
        <taxon>Embryophyta</taxon>
        <taxon>Tracheophyta</taxon>
        <taxon>Spermatophyta</taxon>
        <taxon>Magnoliopsida</taxon>
        <taxon>eudicotyledons</taxon>
        <taxon>Gunneridae</taxon>
        <taxon>Pentapetalae</taxon>
        <taxon>rosids</taxon>
        <taxon>fabids</taxon>
        <taxon>Fabales</taxon>
        <taxon>Fabaceae</taxon>
        <taxon>Papilionoideae</taxon>
        <taxon>50 kb inversion clade</taxon>
        <taxon>dalbergioids sensu lato</taxon>
        <taxon>Dalbergieae</taxon>
        <taxon>Pterocarpus clade</taxon>
        <taxon>Stylosanthes</taxon>
    </lineage>
</organism>
<reference evidence="6 7" key="1">
    <citation type="journal article" date="2023" name="Plants (Basel)">
        <title>Bridging the Gap: Combining Genomics and Transcriptomics Approaches to Understand Stylosanthes scabra, an Orphan Legume from the Brazilian Caatinga.</title>
        <authorList>
            <person name="Ferreira-Neto J.R.C."/>
            <person name="da Silva M.D."/>
            <person name="Binneck E."/>
            <person name="de Melo N.F."/>
            <person name="da Silva R.H."/>
            <person name="de Melo A.L.T.M."/>
            <person name="Pandolfi V."/>
            <person name="Bustamante F.O."/>
            <person name="Brasileiro-Vidal A.C."/>
            <person name="Benko-Iseppon A.M."/>
        </authorList>
    </citation>
    <scope>NUCLEOTIDE SEQUENCE [LARGE SCALE GENOMIC DNA]</scope>
    <source>
        <tissue evidence="6">Leaves</tissue>
    </source>
</reference>
<dbReference type="PRINTS" id="PR01415">
    <property type="entry name" value="ANKYRIN"/>
</dbReference>
<dbReference type="SMART" id="SM00248">
    <property type="entry name" value="ANK"/>
    <property type="match status" value="8"/>
</dbReference>
<dbReference type="InterPro" id="IPR008962">
    <property type="entry name" value="PapD-like_sf"/>
</dbReference>
<accession>A0ABU6RK21</accession>
<dbReference type="InterPro" id="IPR013783">
    <property type="entry name" value="Ig-like_fold"/>
</dbReference>
<comment type="caution">
    <text evidence="6">The sequence shown here is derived from an EMBL/GenBank/DDBJ whole genome shotgun (WGS) entry which is preliminary data.</text>
</comment>
<dbReference type="PROSITE" id="PS50202">
    <property type="entry name" value="MSP"/>
    <property type="match status" value="1"/>
</dbReference>
<dbReference type="SUPFAM" id="SSF48403">
    <property type="entry name" value="Ankyrin repeat"/>
    <property type="match status" value="1"/>
</dbReference>
<evidence type="ECO:0000313" key="6">
    <source>
        <dbReference type="EMBL" id="MED6124362.1"/>
    </source>
</evidence>
<evidence type="ECO:0000256" key="3">
    <source>
        <dbReference type="ARBA" id="ARBA00023043"/>
    </source>
</evidence>
<proteinExistence type="predicted"/>
<feature type="repeat" description="ANK" evidence="4">
    <location>
        <begin position="379"/>
        <end position="411"/>
    </location>
</feature>
<feature type="repeat" description="ANK" evidence="4">
    <location>
        <begin position="193"/>
        <end position="225"/>
    </location>
</feature>
<dbReference type="PANTHER" id="PTHR24171">
    <property type="entry name" value="ANKYRIN REPEAT DOMAIN-CONTAINING PROTEIN 39-RELATED"/>
    <property type="match status" value="1"/>
</dbReference>
<evidence type="ECO:0000256" key="1">
    <source>
        <dbReference type="ARBA" id="ARBA00004413"/>
    </source>
</evidence>
<evidence type="ECO:0000256" key="4">
    <source>
        <dbReference type="PROSITE-ProRule" id="PRU00023"/>
    </source>
</evidence>
<dbReference type="InterPro" id="IPR000535">
    <property type="entry name" value="MSP_dom"/>
</dbReference>
<gene>
    <name evidence="6" type="ORF">PIB30_058309</name>
</gene>
<dbReference type="Gene3D" id="2.60.40.10">
    <property type="entry name" value="Immunoglobulins"/>
    <property type="match status" value="1"/>
</dbReference>
<keyword evidence="2" id="KW-0677">Repeat</keyword>
<protein>
    <recommendedName>
        <fullName evidence="5">MSP domain-containing protein</fullName>
    </recommendedName>
</protein>
<sequence length="466" mass="51188">MDRLVKPDRNEVQVLFIKSQKCSSTFKLTNLMHTMTVAVSLTTTNPSIFSINKPFSIIPPLSSSNYTLQLIDYHHHHPPLSDPPDAVTIRTAMLPTGKAHHDDLRRLFSKPGPHVFRDAVLTISFVGPTVAEFLITTHHTLTHERFKLFTNSLSQCTKPQLTSLIKPAIEHGNAETVAVLIKAGANPNFRDSAGKSLIPYAIQSGNFDILKLLVDSGTRIDNSVDLVLHEAAAMNRIDFMEFLFDSFRDELDVNSVNQNGETPIHVAAIHGHVEAIEFSVSIGVNPNAVDINGSTALHFAASNGNLNAVEFLLECSNVKYVRNRFGKTAFALAEENKHFQLGETLRFGDLLFRASRVDDVHALKRLLGEGAWVNRTDQNGWTALHWAAFKGRIKSVKVLIDHGACVDLVDDAGYTPLHCAVEAGHLQVAILLIGYGGSQVSLKSFQGVVATLDLESLEKHVTLISS</sequence>
<feature type="repeat" description="ANK" evidence="4">
    <location>
        <begin position="412"/>
        <end position="436"/>
    </location>
</feature>
<keyword evidence="7" id="KW-1185">Reference proteome</keyword>
<dbReference type="EMBL" id="JASCZI010030696">
    <property type="protein sequence ID" value="MED6124362.1"/>
    <property type="molecule type" value="Genomic_DNA"/>
</dbReference>
<feature type="repeat" description="ANK" evidence="4">
    <location>
        <begin position="292"/>
        <end position="314"/>
    </location>
</feature>
<feature type="domain" description="MSP" evidence="5">
    <location>
        <begin position="2"/>
        <end position="126"/>
    </location>
</feature>
<dbReference type="InterPro" id="IPR036770">
    <property type="entry name" value="Ankyrin_rpt-contain_sf"/>
</dbReference>
<dbReference type="InterPro" id="IPR002110">
    <property type="entry name" value="Ankyrin_rpt"/>
</dbReference>
<evidence type="ECO:0000256" key="2">
    <source>
        <dbReference type="ARBA" id="ARBA00022737"/>
    </source>
</evidence>
<evidence type="ECO:0000259" key="5">
    <source>
        <dbReference type="PROSITE" id="PS50202"/>
    </source>
</evidence>
<name>A0ABU6RK21_9FABA</name>
<keyword evidence="3 4" id="KW-0040">ANK repeat</keyword>
<comment type="subcellular location">
    <subcellularLocation>
        <location evidence="1">Cell membrane</location>
        <topology evidence="1">Peripheral membrane protein</topology>
        <orientation evidence="1">Cytoplasmic side</orientation>
    </subcellularLocation>
</comment>
<dbReference type="Pfam" id="PF12796">
    <property type="entry name" value="Ank_2"/>
    <property type="match status" value="3"/>
</dbReference>
<evidence type="ECO:0000313" key="7">
    <source>
        <dbReference type="Proteomes" id="UP001341840"/>
    </source>
</evidence>
<dbReference type="PROSITE" id="PS50088">
    <property type="entry name" value="ANK_REPEAT"/>
    <property type="match status" value="5"/>
</dbReference>
<feature type="repeat" description="ANK" evidence="4">
    <location>
        <begin position="259"/>
        <end position="291"/>
    </location>
</feature>
<dbReference type="Gene3D" id="1.25.40.20">
    <property type="entry name" value="Ankyrin repeat-containing domain"/>
    <property type="match status" value="2"/>
</dbReference>
<dbReference type="PROSITE" id="PS50297">
    <property type="entry name" value="ANK_REP_REGION"/>
    <property type="match status" value="4"/>
</dbReference>
<dbReference type="Proteomes" id="UP001341840">
    <property type="component" value="Unassembled WGS sequence"/>
</dbReference>
<dbReference type="SUPFAM" id="SSF49354">
    <property type="entry name" value="PapD-like"/>
    <property type="match status" value="1"/>
</dbReference>